<evidence type="ECO:0000313" key="3">
    <source>
        <dbReference type="EMBL" id="GES80920.1"/>
    </source>
</evidence>
<gene>
    <name evidence="3" type="ORF">RCL2_000818000</name>
</gene>
<sequence length="117" mass="12248">MKNLILMLILAVVAFSTIASATPTNWRRGGGYKLATIPKGNPSLVSLTKRQDQCDVGYVSCGPVGCCPDYSTCLPDTYQCDIPCTASDIPCGDNSCCFSTEVCTSDPATGIPLCSPA</sequence>
<reference evidence="2" key="1">
    <citation type="journal article" date="2016" name="BMC Genomics">
        <title>The effector candidate repertoire of the arbuscular mycorrhizal fungus Rhizophagus clarus.</title>
        <authorList>
            <person name="Sedzielewska Toro K."/>
            <person name="Brachmann A."/>
        </authorList>
    </citation>
    <scope>NUCLEOTIDE SEQUENCE</scope>
    <source>
        <strain evidence="2">MUCL46238</strain>
    </source>
</reference>
<evidence type="ECO:0000256" key="1">
    <source>
        <dbReference type="SAM" id="SignalP"/>
    </source>
</evidence>
<name>A0A140D0A4_9GLOM</name>
<protein>
    <recommendedName>
        <fullName evidence="4">Granulins domain-containing protein</fullName>
    </recommendedName>
</protein>
<evidence type="ECO:0000313" key="2">
    <source>
        <dbReference type="EMBL" id="AMJ52417.1"/>
    </source>
</evidence>
<proteinExistence type="predicted"/>
<evidence type="ECO:0008006" key="4">
    <source>
        <dbReference type="Google" id="ProtNLM"/>
    </source>
</evidence>
<feature type="chain" id="PRO_5044056538" description="Granulins domain-containing protein" evidence="1">
    <location>
        <begin position="22"/>
        <end position="117"/>
    </location>
</feature>
<dbReference type="OrthoDB" id="2303281at2759"/>
<organism evidence="2">
    <name type="scientific">Rhizophagus clarus</name>
    <dbReference type="NCBI Taxonomy" id="94130"/>
    <lineage>
        <taxon>Eukaryota</taxon>
        <taxon>Fungi</taxon>
        <taxon>Fungi incertae sedis</taxon>
        <taxon>Mucoromycota</taxon>
        <taxon>Glomeromycotina</taxon>
        <taxon>Glomeromycetes</taxon>
        <taxon>Glomerales</taxon>
        <taxon>Glomeraceae</taxon>
        <taxon>Rhizophagus</taxon>
    </lineage>
</organism>
<feature type="signal peptide" evidence="1">
    <location>
        <begin position="1"/>
        <end position="21"/>
    </location>
</feature>
<dbReference type="Proteomes" id="UP000615446">
    <property type="component" value="Unassembled WGS sequence"/>
</dbReference>
<keyword evidence="1" id="KW-0732">Signal</keyword>
<dbReference type="EMBL" id="KU305779">
    <property type="protein sequence ID" value="AMJ52417.1"/>
    <property type="molecule type" value="Genomic_DNA"/>
</dbReference>
<dbReference type="AlphaFoldDB" id="A0A140D0A4"/>
<reference evidence="3" key="2">
    <citation type="submission" date="2019-10" db="EMBL/GenBank/DDBJ databases">
        <title>Conservation and host-specific expression of non-tandemly repeated heterogenous ribosome RNA gene in arbuscular mycorrhizal fungi.</title>
        <authorList>
            <person name="Maeda T."/>
            <person name="Kobayashi Y."/>
            <person name="Nakagawa T."/>
            <person name="Ezawa T."/>
            <person name="Yamaguchi K."/>
            <person name="Bino T."/>
            <person name="Nishimoto Y."/>
            <person name="Shigenobu S."/>
            <person name="Kawaguchi M."/>
        </authorList>
    </citation>
    <scope>NUCLEOTIDE SEQUENCE</scope>
    <source>
        <strain evidence="3">HR1</strain>
    </source>
</reference>
<accession>A0A140D0A4</accession>
<dbReference type="EMBL" id="BLAL01000053">
    <property type="protein sequence ID" value="GES80920.1"/>
    <property type="molecule type" value="Genomic_DNA"/>
</dbReference>